<sequence>MNTRQLSMSAMDRIESTWYQSLALMERDFPCSIQGAVMHIMHHLPHYLRKFGPVSNFWMFPFERLDSTLSRAIGSARYLELAAVKHMKIQWMMSMLQAAG</sequence>
<name>A0A210PPT1_MIZYE</name>
<evidence type="ECO:0000259" key="1">
    <source>
        <dbReference type="Pfam" id="PF13960"/>
    </source>
</evidence>
<organism evidence="2 3">
    <name type="scientific">Mizuhopecten yessoensis</name>
    <name type="common">Japanese scallop</name>
    <name type="synonym">Patinopecten yessoensis</name>
    <dbReference type="NCBI Taxonomy" id="6573"/>
    <lineage>
        <taxon>Eukaryota</taxon>
        <taxon>Metazoa</taxon>
        <taxon>Spiralia</taxon>
        <taxon>Lophotrochozoa</taxon>
        <taxon>Mollusca</taxon>
        <taxon>Bivalvia</taxon>
        <taxon>Autobranchia</taxon>
        <taxon>Pteriomorphia</taxon>
        <taxon>Pectinida</taxon>
        <taxon>Pectinoidea</taxon>
        <taxon>Pectinidae</taxon>
        <taxon>Mizuhopecten</taxon>
    </lineage>
</organism>
<reference evidence="2 3" key="1">
    <citation type="journal article" date="2017" name="Nat. Ecol. Evol.">
        <title>Scallop genome provides insights into evolution of bilaterian karyotype and development.</title>
        <authorList>
            <person name="Wang S."/>
            <person name="Zhang J."/>
            <person name="Jiao W."/>
            <person name="Li J."/>
            <person name="Xun X."/>
            <person name="Sun Y."/>
            <person name="Guo X."/>
            <person name="Huan P."/>
            <person name="Dong B."/>
            <person name="Zhang L."/>
            <person name="Hu X."/>
            <person name="Sun X."/>
            <person name="Wang J."/>
            <person name="Zhao C."/>
            <person name="Wang Y."/>
            <person name="Wang D."/>
            <person name="Huang X."/>
            <person name="Wang R."/>
            <person name="Lv J."/>
            <person name="Li Y."/>
            <person name="Zhang Z."/>
            <person name="Liu B."/>
            <person name="Lu W."/>
            <person name="Hui Y."/>
            <person name="Liang J."/>
            <person name="Zhou Z."/>
            <person name="Hou R."/>
            <person name="Li X."/>
            <person name="Liu Y."/>
            <person name="Li H."/>
            <person name="Ning X."/>
            <person name="Lin Y."/>
            <person name="Zhao L."/>
            <person name="Xing Q."/>
            <person name="Dou J."/>
            <person name="Li Y."/>
            <person name="Mao J."/>
            <person name="Guo H."/>
            <person name="Dou H."/>
            <person name="Li T."/>
            <person name="Mu C."/>
            <person name="Jiang W."/>
            <person name="Fu Q."/>
            <person name="Fu X."/>
            <person name="Miao Y."/>
            <person name="Liu J."/>
            <person name="Yu Q."/>
            <person name="Li R."/>
            <person name="Liao H."/>
            <person name="Li X."/>
            <person name="Kong Y."/>
            <person name="Jiang Z."/>
            <person name="Chourrout D."/>
            <person name="Li R."/>
            <person name="Bao Z."/>
        </authorList>
    </citation>
    <scope>NUCLEOTIDE SEQUENCE [LARGE SCALE GENOMIC DNA]</scope>
    <source>
        <strain evidence="2 3">PY_sf001</strain>
    </source>
</reference>
<evidence type="ECO:0000313" key="2">
    <source>
        <dbReference type="EMBL" id="OWF38509.1"/>
    </source>
</evidence>
<dbReference type="EMBL" id="NEDP02005565">
    <property type="protein sequence ID" value="OWF38509.1"/>
    <property type="molecule type" value="Genomic_DNA"/>
</dbReference>
<keyword evidence="3" id="KW-1185">Reference proteome</keyword>
<proteinExistence type="predicted"/>
<gene>
    <name evidence="2" type="ORF">KP79_PYT12185</name>
</gene>
<evidence type="ECO:0000313" key="3">
    <source>
        <dbReference type="Proteomes" id="UP000242188"/>
    </source>
</evidence>
<feature type="domain" description="DUF4218" evidence="1">
    <location>
        <begin position="3"/>
        <end position="69"/>
    </location>
</feature>
<protein>
    <recommendedName>
        <fullName evidence="1">DUF4218 domain-containing protein</fullName>
    </recommendedName>
</protein>
<dbReference type="Pfam" id="PF13960">
    <property type="entry name" value="DUF4218"/>
    <property type="match status" value="1"/>
</dbReference>
<dbReference type="Proteomes" id="UP000242188">
    <property type="component" value="Unassembled WGS sequence"/>
</dbReference>
<comment type="caution">
    <text evidence="2">The sequence shown here is derived from an EMBL/GenBank/DDBJ whole genome shotgun (WGS) entry which is preliminary data.</text>
</comment>
<dbReference type="InterPro" id="IPR025452">
    <property type="entry name" value="DUF4218"/>
</dbReference>
<accession>A0A210PPT1</accession>
<dbReference type="AlphaFoldDB" id="A0A210PPT1"/>
<dbReference type="OrthoDB" id="6126261at2759"/>